<gene>
    <name evidence="5" type="ORF">V3328_10890</name>
</gene>
<dbReference type="FunFam" id="3.40.50.720:FF:000084">
    <property type="entry name" value="Short-chain dehydrogenase reductase"/>
    <property type="match status" value="1"/>
</dbReference>
<keyword evidence="3" id="KW-0560">Oxidoreductase</keyword>
<accession>A0AAW9RID7</accession>
<comment type="similarity">
    <text evidence="1 4">Belongs to the short-chain dehydrogenases/reductases (SDR) family.</text>
</comment>
<evidence type="ECO:0000256" key="2">
    <source>
        <dbReference type="ARBA" id="ARBA00022857"/>
    </source>
</evidence>
<sequence>MFDPAGKTAFVTGAGSGIGLGIARRLARAGARVAMCDIRAEALEAARQEVSGISRNFSGDEALGIVVDVSDQSSVEAAADEAEARFGEVDLVVNNAGVAMHGVKIEDVALSDWDWALGVNVYGVIHGIRTFVPRLKARGSGHVVNTASIGGLQVNQTFLTGPYSTTKFAVVAISEALRSELEGTGVGVSVLCPMAVATDIHLSARSRPERLGGPHERPQDHFMGDLIKDGQSPDQVGDRLVAALRNGDFYVFTHPETRRWIEARHARIIEGFDQLDAYLEDRSNRKGAA</sequence>
<dbReference type="CDD" id="cd05233">
    <property type="entry name" value="SDR_c"/>
    <property type="match status" value="1"/>
</dbReference>
<organism evidence="5 6">
    <name type="scientific">Microbaculum marinum</name>
    <dbReference type="NCBI Taxonomy" id="1764581"/>
    <lineage>
        <taxon>Bacteria</taxon>
        <taxon>Pseudomonadati</taxon>
        <taxon>Pseudomonadota</taxon>
        <taxon>Alphaproteobacteria</taxon>
        <taxon>Hyphomicrobiales</taxon>
        <taxon>Tepidamorphaceae</taxon>
        <taxon>Microbaculum</taxon>
    </lineage>
</organism>
<reference evidence="5 6" key="1">
    <citation type="submission" date="2024-02" db="EMBL/GenBank/DDBJ databases">
        <title>Genome analysis and characterization of Microbaculum marinisediminis sp. nov., isolated from marine sediment.</title>
        <authorList>
            <person name="Du Z.-J."/>
            <person name="Ye Y.-Q."/>
            <person name="Zhang Z.-R."/>
            <person name="Yuan S.-M."/>
            <person name="Zhang X.-Y."/>
        </authorList>
    </citation>
    <scope>NUCLEOTIDE SEQUENCE [LARGE SCALE GENOMIC DNA]</scope>
    <source>
        <strain evidence="5 6">SDUM1044001</strain>
    </source>
</reference>
<proteinExistence type="inferred from homology"/>
<dbReference type="PANTHER" id="PTHR43391">
    <property type="entry name" value="RETINOL DEHYDROGENASE-RELATED"/>
    <property type="match status" value="1"/>
</dbReference>
<evidence type="ECO:0000313" key="6">
    <source>
        <dbReference type="Proteomes" id="UP001378188"/>
    </source>
</evidence>
<dbReference type="SUPFAM" id="SSF51735">
    <property type="entry name" value="NAD(P)-binding Rossmann-fold domains"/>
    <property type="match status" value="1"/>
</dbReference>
<comment type="caution">
    <text evidence="5">The sequence shown here is derived from an EMBL/GenBank/DDBJ whole genome shotgun (WGS) entry which is preliminary data.</text>
</comment>
<evidence type="ECO:0000256" key="4">
    <source>
        <dbReference type="RuleBase" id="RU000363"/>
    </source>
</evidence>
<keyword evidence="2" id="KW-0521">NADP</keyword>
<dbReference type="AlphaFoldDB" id="A0AAW9RID7"/>
<evidence type="ECO:0000256" key="3">
    <source>
        <dbReference type="ARBA" id="ARBA00023002"/>
    </source>
</evidence>
<dbReference type="EMBL" id="JAZHOF010000004">
    <property type="protein sequence ID" value="MEJ8571982.1"/>
    <property type="molecule type" value="Genomic_DNA"/>
</dbReference>
<evidence type="ECO:0000313" key="5">
    <source>
        <dbReference type="EMBL" id="MEJ8571982.1"/>
    </source>
</evidence>
<dbReference type="PRINTS" id="PR00081">
    <property type="entry name" value="GDHRDH"/>
</dbReference>
<name>A0AAW9RID7_9HYPH</name>
<dbReference type="InterPro" id="IPR036291">
    <property type="entry name" value="NAD(P)-bd_dom_sf"/>
</dbReference>
<dbReference type="PRINTS" id="PR00080">
    <property type="entry name" value="SDRFAMILY"/>
</dbReference>
<dbReference type="PANTHER" id="PTHR43391:SF14">
    <property type="entry name" value="DEHYDROGENASE_REDUCTASE SDR FAMILY PROTEIN 7-LIKE"/>
    <property type="match status" value="1"/>
</dbReference>
<dbReference type="InterPro" id="IPR002347">
    <property type="entry name" value="SDR_fam"/>
</dbReference>
<dbReference type="GO" id="GO:0016491">
    <property type="term" value="F:oxidoreductase activity"/>
    <property type="evidence" value="ECO:0007669"/>
    <property type="project" value="UniProtKB-KW"/>
</dbReference>
<keyword evidence="6" id="KW-1185">Reference proteome</keyword>
<evidence type="ECO:0000256" key="1">
    <source>
        <dbReference type="ARBA" id="ARBA00006484"/>
    </source>
</evidence>
<dbReference type="Pfam" id="PF00106">
    <property type="entry name" value="adh_short"/>
    <property type="match status" value="1"/>
</dbReference>
<protein>
    <submittedName>
        <fullName evidence="5">SDR family NAD(P)-dependent oxidoreductase</fullName>
    </submittedName>
</protein>
<dbReference type="Gene3D" id="3.40.50.720">
    <property type="entry name" value="NAD(P)-binding Rossmann-like Domain"/>
    <property type="match status" value="1"/>
</dbReference>
<dbReference type="RefSeq" id="WP_340329681.1">
    <property type="nucleotide sequence ID" value="NZ_JAZHOF010000004.1"/>
</dbReference>
<dbReference type="Proteomes" id="UP001378188">
    <property type="component" value="Unassembled WGS sequence"/>
</dbReference>